<dbReference type="Proteomes" id="UP001215151">
    <property type="component" value="Unassembled WGS sequence"/>
</dbReference>
<name>A0AAD7TH40_9APHY</name>
<dbReference type="Gene3D" id="3.80.10.10">
    <property type="entry name" value="Ribonuclease Inhibitor"/>
    <property type="match status" value="1"/>
</dbReference>
<dbReference type="AlphaFoldDB" id="A0AAD7TH40"/>
<gene>
    <name evidence="2" type="ORF">ONZ51_g12156</name>
</gene>
<keyword evidence="3" id="KW-1185">Reference proteome</keyword>
<comment type="caution">
    <text evidence="2">The sequence shown here is derived from an EMBL/GenBank/DDBJ whole genome shotgun (WGS) entry which is preliminary data.</text>
</comment>
<accession>A0AAD7TH40</accession>
<sequence>MELLDLPEDVLHVIVSYLRKKNALNLALTTKRLSGLALPRIAAVAECHAPADLRRLHKYLLSRRRSRAHCLRSLIVSPFTFYPDDDEYDPDDWLRSLGNAADNFQDFTQAPCLIADILVRCHNICHLDLERFQPCLRRDRRIGTALVAMTGLKRLSLGVLGDTVVSLLQSCQSGLTYLKLWYHDERGFQLRGEPKTFPVLLATLSHFRSLQSLELCSFTPSEPISAAQISMTPQFPSITHLRLSEALPQALSLVSLCPNLRTLIFSLAIDGLIEQHLSTAPLLRGGPRWRPLQHLRLGNHQEISCVLDHIDKVDILHFISALPSIDPQKEPFARFLRFLRVTSPVELYLPLALTNSSIGSLWEQVVQCAPRLRILDLKVSTSRYTYSSKCDKWLDTLLATLGILPIVCLRVYVHPVSCPIARGNVPVGFSYRCNYHEEPDDSRMCADARKMERRRIETMPTLPQRLMDAVPSLRYLALIDSQPNNTSWDVGADDEWPITDGGDDDYQAPHWDEVRETDWTLSTCWWRVVEGSLGRTLETISAEEAERVQHQIIQEAAVV</sequence>
<dbReference type="SUPFAM" id="SSF52047">
    <property type="entry name" value="RNI-like"/>
    <property type="match status" value="1"/>
</dbReference>
<dbReference type="InterPro" id="IPR001810">
    <property type="entry name" value="F-box_dom"/>
</dbReference>
<evidence type="ECO:0000313" key="3">
    <source>
        <dbReference type="Proteomes" id="UP001215151"/>
    </source>
</evidence>
<dbReference type="InterPro" id="IPR032675">
    <property type="entry name" value="LRR_dom_sf"/>
</dbReference>
<evidence type="ECO:0000259" key="1">
    <source>
        <dbReference type="PROSITE" id="PS50181"/>
    </source>
</evidence>
<proteinExistence type="predicted"/>
<reference evidence="2" key="1">
    <citation type="submission" date="2022-11" db="EMBL/GenBank/DDBJ databases">
        <title>Genome Sequence of Cubamyces cubensis.</title>
        <authorList>
            <person name="Buettner E."/>
        </authorList>
    </citation>
    <scope>NUCLEOTIDE SEQUENCE</scope>
    <source>
        <strain evidence="2">MPL-01</strain>
    </source>
</reference>
<dbReference type="PROSITE" id="PS50181">
    <property type="entry name" value="FBOX"/>
    <property type="match status" value="1"/>
</dbReference>
<protein>
    <recommendedName>
        <fullName evidence="1">F-box domain-containing protein</fullName>
    </recommendedName>
</protein>
<organism evidence="2 3">
    <name type="scientific">Trametes cubensis</name>
    <dbReference type="NCBI Taxonomy" id="1111947"/>
    <lineage>
        <taxon>Eukaryota</taxon>
        <taxon>Fungi</taxon>
        <taxon>Dikarya</taxon>
        <taxon>Basidiomycota</taxon>
        <taxon>Agaricomycotina</taxon>
        <taxon>Agaricomycetes</taxon>
        <taxon>Polyporales</taxon>
        <taxon>Polyporaceae</taxon>
        <taxon>Trametes</taxon>
    </lineage>
</organism>
<evidence type="ECO:0000313" key="2">
    <source>
        <dbReference type="EMBL" id="KAJ8456389.1"/>
    </source>
</evidence>
<dbReference type="EMBL" id="JAPEVG010000689">
    <property type="protein sequence ID" value="KAJ8456389.1"/>
    <property type="molecule type" value="Genomic_DNA"/>
</dbReference>
<feature type="domain" description="F-box" evidence="1">
    <location>
        <begin position="1"/>
        <end position="36"/>
    </location>
</feature>